<dbReference type="AlphaFoldDB" id="A0AAJ6AJN6"/>
<reference evidence="2 3" key="1">
    <citation type="submission" date="2023-03" db="EMBL/GenBank/DDBJ databases">
        <title>Complete genome sequences of several Auritidibacter ignavus strains isolated from ear infections.</title>
        <authorList>
            <person name="Baehr T."/>
            <person name="Baumhoegger A.M."/>
        </authorList>
    </citation>
    <scope>NUCLEOTIDE SEQUENCE [LARGE SCALE GENOMIC DNA]</scope>
    <source>
        <strain evidence="2 3">BABAE-6</strain>
    </source>
</reference>
<evidence type="ECO:0000259" key="1">
    <source>
        <dbReference type="SMART" id="SM00954"/>
    </source>
</evidence>
<evidence type="ECO:0000313" key="3">
    <source>
        <dbReference type="Proteomes" id="UP001224674"/>
    </source>
</evidence>
<feature type="domain" description="RelA/SpoT" evidence="1">
    <location>
        <begin position="54"/>
        <end position="177"/>
    </location>
</feature>
<dbReference type="GeneID" id="83696136"/>
<dbReference type="PANTHER" id="PTHR47837:SF2">
    <property type="entry name" value="GTP PYROPHOSPHOKINASE YWAC"/>
    <property type="match status" value="1"/>
</dbReference>
<dbReference type="InterPro" id="IPR043519">
    <property type="entry name" value="NT_sf"/>
</dbReference>
<dbReference type="Proteomes" id="UP001224674">
    <property type="component" value="Chromosome"/>
</dbReference>
<dbReference type="Gene3D" id="1.10.287.860">
    <property type="entry name" value="Nucleotidyltransferase"/>
    <property type="match status" value="1"/>
</dbReference>
<evidence type="ECO:0000313" key="2">
    <source>
        <dbReference type="EMBL" id="WGH94535.1"/>
    </source>
</evidence>
<dbReference type="Gene3D" id="3.30.460.10">
    <property type="entry name" value="Beta Polymerase, domain 2"/>
    <property type="match status" value="1"/>
</dbReference>
<dbReference type="Pfam" id="PF04607">
    <property type="entry name" value="RelA_SpoT"/>
    <property type="match status" value="1"/>
</dbReference>
<sequence>MSFSAAQLHRLRRDLDSMMAEYTFVLREVETKLSVLRDEFTQLHDYSPIEHISTRVKSMDSLLAKASRKGIAFDPDEIRRTITDIAGARVTCGFVTDVYEIFDMLVAQDDVTVLKVKDYIKNPKPNGYKSLHAIIRVPVFLSSGRQDVTVEIQFRTSAMDFWASLEHKLHYKYDGDVPQWAIDELKEVAEISSTLEQRMLNLRHILHSKPIRSAGADSPSATNHGGHWV</sequence>
<name>A0AAJ6AJN6_9MICC</name>
<dbReference type="SUPFAM" id="SSF81301">
    <property type="entry name" value="Nucleotidyltransferase"/>
    <property type="match status" value="1"/>
</dbReference>
<organism evidence="2 3">
    <name type="scientific">Auritidibacter ignavus</name>
    <dbReference type="NCBI Taxonomy" id="678932"/>
    <lineage>
        <taxon>Bacteria</taxon>
        <taxon>Bacillati</taxon>
        <taxon>Actinomycetota</taxon>
        <taxon>Actinomycetes</taxon>
        <taxon>Micrococcales</taxon>
        <taxon>Micrococcaceae</taxon>
        <taxon>Auritidibacter</taxon>
    </lineage>
</organism>
<dbReference type="InterPro" id="IPR007685">
    <property type="entry name" value="RelA_SpoT"/>
</dbReference>
<protein>
    <submittedName>
        <fullName evidence="2">GTP pyrophosphokinase family protein</fullName>
    </submittedName>
</protein>
<proteinExistence type="predicted"/>
<dbReference type="InterPro" id="IPR052366">
    <property type="entry name" value="GTP_Pyrophosphokinase"/>
</dbReference>
<dbReference type="PANTHER" id="PTHR47837">
    <property type="entry name" value="GTP PYROPHOSPHOKINASE YJBM"/>
    <property type="match status" value="1"/>
</dbReference>
<dbReference type="EMBL" id="CP122566">
    <property type="protein sequence ID" value="WGH94535.1"/>
    <property type="molecule type" value="Genomic_DNA"/>
</dbReference>
<dbReference type="GO" id="GO:0015969">
    <property type="term" value="P:guanosine tetraphosphate metabolic process"/>
    <property type="evidence" value="ECO:0007669"/>
    <property type="project" value="InterPro"/>
</dbReference>
<gene>
    <name evidence="2" type="ORF">QDX21_09750</name>
</gene>
<keyword evidence="3" id="KW-1185">Reference proteome</keyword>
<accession>A0AAJ6AJN6</accession>
<dbReference type="SMART" id="SM00954">
    <property type="entry name" value="RelA_SpoT"/>
    <property type="match status" value="1"/>
</dbReference>
<dbReference type="CDD" id="cd05399">
    <property type="entry name" value="NT_Rel-Spo_like"/>
    <property type="match status" value="1"/>
</dbReference>
<dbReference type="RefSeq" id="WP_279675462.1">
    <property type="nucleotide sequence ID" value="NZ_CP122563.1"/>
</dbReference>